<keyword evidence="3" id="KW-1185">Reference proteome</keyword>
<feature type="signal peptide" evidence="1">
    <location>
        <begin position="1"/>
        <end position="17"/>
    </location>
</feature>
<dbReference type="Proteomes" id="UP001642464">
    <property type="component" value="Unassembled WGS sequence"/>
</dbReference>
<comment type="caution">
    <text evidence="2">The sequence shown here is derived from an EMBL/GenBank/DDBJ whole genome shotgun (WGS) entry which is preliminary data.</text>
</comment>
<reference evidence="2 3" key="1">
    <citation type="submission" date="2024-02" db="EMBL/GenBank/DDBJ databases">
        <authorList>
            <person name="Chen Y."/>
            <person name="Shah S."/>
            <person name="Dougan E. K."/>
            <person name="Thang M."/>
            <person name="Chan C."/>
        </authorList>
    </citation>
    <scope>NUCLEOTIDE SEQUENCE [LARGE SCALE GENOMIC DNA]</scope>
</reference>
<keyword evidence="1" id="KW-0732">Signal</keyword>
<organism evidence="2 3">
    <name type="scientific">Durusdinium trenchii</name>
    <dbReference type="NCBI Taxonomy" id="1381693"/>
    <lineage>
        <taxon>Eukaryota</taxon>
        <taxon>Sar</taxon>
        <taxon>Alveolata</taxon>
        <taxon>Dinophyceae</taxon>
        <taxon>Suessiales</taxon>
        <taxon>Symbiodiniaceae</taxon>
        <taxon>Durusdinium</taxon>
    </lineage>
</organism>
<name>A0ABP0PNM6_9DINO</name>
<evidence type="ECO:0000313" key="2">
    <source>
        <dbReference type="EMBL" id="CAK9077623.1"/>
    </source>
</evidence>
<dbReference type="EMBL" id="CAXAMM010037780">
    <property type="protein sequence ID" value="CAK9077623.1"/>
    <property type="molecule type" value="Genomic_DNA"/>
</dbReference>
<feature type="chain" id="PRO_5046532910" evidence="1">
    <location>
        <begin position="18"/>
        <end position="313"/>
    </location>
</feature>
<sequence>MTVLVIAWLFSSESLRAQQNAKVLAQQSERMREAITEISELDEIVEVQNEHLDGHSIICLVRFVLSITGVLDFRAGRGWKCLAHLCLAKTLGLAIVLLGMLGSRNEYRFVNLTTNSYSMGVVVSILLLRWGRKEEDSLAVLLGPKEYQLDEYACKRGFLESSRWLASLRALALMTVWALMVASRSLSGYFGRPETGLLPGDLDLVSVGSYAAASLGVMGVFYVQLHVSCGLELAVDMFSAHFFDSKDIYSAMEEWNILQALIRCASCALGHETFAWHWGAARYGLSQSFCANQCPQCYGSDGSIHQCSFCCIP</sequence>
<protein>
    <submittedName>
        <fullName evidence="2">Uncharacterized protein</fullName>
    </submittedName>
</protein>
<gene>
    <name evidence="2" type="ORF">SCF082_LOCUS37219</name>
</gene>
<accession>A0ABP0PNM6</accession>
<proteinExistence type="predicted"/>
<evidence type="ECO:0000313" key="3">
    <source>
        <dbReference type="Proteomes" id="UP001642464"/>
    </source>
</evidence>
<evidence type="ECO:0000256" key="1">
    <source>
        <dbReference type="SAM" id="SignalP"/>
    </source>
</evidence>